<gene>
    <name evidence="4" type="ORF">GGR27_001217</name>
</gene>
<dbReference type="Pfam" id="PF26303">
    <property type="entry name" value="UPF0323"/>
    <property type="match status" value="1"/>
</dbReference>
<evidence type="ECO:0000259" key="3">
    <source>
        <dbReference type="Pfam" id="PF26303"/>
    </source>
</evidence>
<accession>A0ABX0X8X9</accession>
<dbReference type="InterPro" id="IPR059092">
    <property type="entry name" value="UPF0323_dom"/>
</dbReference>
<dbReference type="Proteomes" id="UP000770785">
    <property type="component" value="Unassembled WGS sequence"/>
</dbReference>
<dbReference type="RefSeq" id="WP_168036504.1">
    <property type="nucleotide sequence ID" value="NZ_JAATJH010000002.1"/>
</dbReference>
<evidence type="ECO:0000256" key="1">
    <source>
        <dbReference type="SAM" id="MobiDB-lite"/>
    </source>
</evidence>
<evidence type="ECO:0000313" key="5">
    <source>
        <dbReference type="Proteomes" id="UP000770785"/>
    </source>
</evidence>
<evidence type="ECO:0000313" key="4">
    <source>
        <dbReference type="EMBL" id="NJC25718.1"/>
    </source>
</evidence>
<evidence type="ECO:0000256" key="2">
    <source>
        <dbReference type="SAM" id="SignalP"/>
    </source>
</evidence>
<feature type="domain" description="UPF0323" evidence="3">
    <location>
        <begin position="37"/>
        <end position="154"/>
    </location>
</feature>
<sequence length="169" mass="17560">MQKSFLRALLACGLGLSIFSCTTDTADTGWDEPTTGVITTVREVNAGNFKIASEDPVPTVTDSRIIIQPLDGNVDTLTLEEAKLVSQNSDTTSTRSRAVRGGGMGFFGYMMLGRMMGGGINRGAYVNGAAYNRANSTAGSSVRGSARRTGGSSRNSGFGSGRSTRSVGG</sequence>
<proteinExistence type="predicted"/>
<feature type="signal peptide" evidence="2">
    <location>
        <begin position="1"/>
        <end position="26"/>
    </location>
</feature>
<dbReference type="EMBL" id="JAATJH010000002">
    <property type="protein sequence ID" value="NJC25718.1"/>
    <property type="molecule type" value="Genomic_DNA"/>
</dbReference>
<feature type="region of interest" description="Disordered" evidence="1">
    <location>
        <begin position="135"/>
        <end position="169"/>
    </location>
</feature>
<keyword evidence="2" id="KW-0732">Signal</keyword>
<organism evidence="4 5">
    <name type="scientific">Neolewinella antarctica</name>
    <dbReference type="NCBI Taxonomy" id="442734"/>
    <lineage>
        <taxon>Bacteria</taxon>
        <taxon>Pseudomonadati</taxon>
        <taxon>Bacteroidota</taxon>
        <taxon>Saprospiria</taxon>
        <taxon>Saprospirales</taxon>
        <taxon>Lewinellaceae</taxon>
        <taxon>Neolewinella</taxon>
    </lineage>
</organism>
<comment type="caution">
    <text evidence="4">The sequence shown here is derived from an EMBL/GenBank/DDBJ whole genome shotgun (WGS) entry which is preliminary data.</text>
</comment>
<dbReference type="PROSITE" id="PS51257">
    <property type="entry name" value="PROKAR_LIPOPROTEIN"/>
    <property type="match status" value="1"/>
</dbReference>
<reference evidence="4 5" key="1">
    <citation type="submission" date="2020-03" db="EMBL/GenBank/DDBJ databases">
        <title>Genomic Encyclopedia of Type Strains, Phase IV (KMG-IV): sequencing the most valuable type-strain genomes for metagenomic binning, comparative biology and taxonomic classification.</title>
        <authorList>
            <person name="Goeker M."/>
        </authorList>
    </citation>
    <scope>NUCLEOTIDE SEQUENCE [LARGE SCALE GENOMIC DNA]</scope>
    <source>
        <strain evidence="4 5">DSM 105096</strain>
    </source>
</reference>
<feature type="chain" id="PRO_5047032895" description="UPF0323 domain-containing protein" evidence="2">
    <location>
        <begin position="27"/>
        <end position="169"/>
    </location>
</feature>
<feature type="compositionally biased region" description="Low complexity" evidence="1">
    <location>
        <begin position="136"/>
        <end position="169"/>
    </location>
</feature>
<name>A0ABX0X8X9_9BACT</name>
<keyword evidence="5" id="KW-1185">Reference proteome</keyword>
<protein>
    <recommendedName>
        <fullName evidence="3">UPF0323 domain-containing protein</fullName>
    </recommendedName>
</protein>